<protein>
    <submittedName>
        <fullName evidence="1">10329_t:CDS:1</fullName>
    </submittedName>
</protein>
<evidence type="ECO:0000313" key="2">
    <source>
        <dbReference type="Proteomes" id="UP000789920"/>
    </source>
</evidence>
<organism evidence="1 2">
    <name type="scientific">Racocetra persica</name>
    <dbReference type="NCBI Taxonomy" id="160502"/>
    <lineage>
        <taxon>Eukaryota</taxon>
        <taxon>Fungi</taxon>
        <taxon>Fungi incertae sedis</taxon>
        <taxon>Mucoromycota</taxon>
        <taxon>Glomeromycotina</taxon>
        <taxon>Glomeromycetes</taxon>
        <taxon>Diversisporales</taxon>
        <taxon>Gigasporaceae</taxon>
        <taxon>Racocetra</taxon>
    </lineage>
</organism>
<accession>A0ACA9P4Y9</accession>
<gene>
    <name evidence="1" type="ORF">RPERSI_LOCUS9547</name>
</gene>
<proteinExistence type="predicted"/>
<keyword evidence="2" id="KW-1185">Reference proteome</keyword>
<dbReference type="EMBL" id="CAJVQC010018138">
    <property type="protein sequence ID" value="CAG8690970.1"/>
    <property type="molecule type" value="Genomic_DNA"/>
</dbReference>
<comment type="caution">
    <text evidence="1">The sequence shown here is derived from an EMBL/GenBank/DDBJ whole genome shotgun (WGS) entry which is preliminary data.</text>
</comment>
<evidence type="ECO:0000313" key="1">
    <source>
        <dbReference type="EMBL" id="CAG8690970.1"/>
    </source>
</evidence>
<dbReference type="Proteomes" id="UP000789920">
    <property type="component" value="Unassembled WGS sequence"/>
</dbReference>
<name>A0ACA9P4Y9_9GLOM</name>
<sequence length="150" mass="17123">NYDPTVEFSYRKQAVIDGRPCMLELLDTAGQDCEGVVLLYSITSRPTFERVCRYYDQVLRVKDAESVPMILVGTKCDKLNEREIAKEEGVIISRRLKCDFIEASSRTGINVDRAFYSVVRSIRQSRGDEIITREKTFRSGGKKVLNCLIT</sequence>
<feature type="non-terminal residue" evidence="1">
    <location>
        <position position="1"/>
    </location>
</feature>
<reference evidence="1" key="1">
    <citation type="submission" date="2021-06" db="EMBL/GenBank/DDBJ databases">
        <authorList>
            <person name="Kallberg Y."/>
            <person name="Tangrot J."/>
            <person name="Rosling A."/>
        </authorList>
    </citation>
    <scope>NUCLEOTIDE SEQUENCE</scope>
    <source>
        <strain evidence="1">MA461A</strain>
    </source>
</reference>